<evidence type="ECO:0000256" key="2">
    <source>
        <dbReference type="ARBA" id="ARBA00005417"/>
    </source>
</evidence>
<feature type="domain" description="ABC transporter" evidence="11">
    <location>
        <begin position="2"/>
        <end position="237"/>
    </location>
</feature>
<keyword evidence="6 10" id="KW-0067">ATP-binding</keyword>
<evidence type="ECO:0000256" key="7">
    <source>
        <dbReference type="ARBA" id="ARBA00022967"/>
    </source>
</evidence>
<dbReference type="InterPro" id="IPR027417">
    <property type="entry name" value="P-loop_NTPase"/>
</dbReference>
<protein>
    <recommendedName>
        <fullName evidence="10">ABC transporter ATP-binding protein</fullName>
    </recommendedName>
</protein>
<dbReference type="SUPFAM" id="SSF52540">
    <property type="entry name" value="P-loop containing nucleoside triphosphate hydrolases"/>
    <property type="match status" value="1"/>
</dbReference>
<dbReference type="GO" id="GO:0005524">
    <property type="term" value="F:ATP binding"/>
    <property type="evidence" value="ECO:0007669"/>
    <property type="project" value="UniProtKB-UniRule"/>
</dbReference>
<keyword evidence="13" id="KW-1185">Reference proteome</keyword>
<dbReference type="InterPro" id="IPR005876">
    <property type="entry name" value="Co_trans_ATP-bd"/>
</dbReference>
<dbReference type="SMART" id="SM00382">
    <property type="entry name" value="AAA"/>
    <property type="match status" value="1"/>
</dbReference>
<dbReference type="Pfam" id="PF00005">
    <property type="entry name" value="ABC_tran"/>
    <property type="match status" value="1"/>
</dbReference>
<comment type="caution">
    <text evidence="12">The sequence shown here is derived from an EMBL/GenBank/DDBJ whole genome shotgun (WGS) entry which is preliminary data.</text>
</comment>
<name>A0A1B9AMN5_9BACI</name>
<evidence type="ECO:0000256" key="1">
    <source>
        <dbReference type="ARBA" id="ARBA00004202"/>
    </source>
</evidence>
<sequence>MIELKEVSYHYTDGTKALHEVSLTITAGRKIAVLGNNGAGKSTLFLHLNGLLRPTEGQLLFNGSPFTYKRKQLQELRRQVGLVFQNPDTQLFSPTVREDVLYGPSNLEWEQERIEQAAKQAMEQTGVLEFQHKPPHFLSIGQKKRAAIASVLAMQPKLLVLDEPTAGLDPYYARKILHLLTDWHHEETTIMLSTHDVDFAYEWADEILVMKQGSIQAFGRTVDIFNKPELLADCHLERPWIMEVYAALQIDETQKMETIPRSKPELLEWIMKKTTKDRGNFTERILLK</sequence>
<dbReference type="EMBL" id="MAYT01000027">
    <property type="protein sequence ID" value="OCA85184.1"/>
    <property type="molecule type" value="Genomic_DNA"/>
</dbReference>
<dbReference type="PANTHER" id="PTHR43553:SF24">
    <property type="entry name" value="ENERGY-COUPLING FACTOR TRANSPORTER ATP-BINDING PROTEIN ECFA1"/>
    <property type="match status" value="1"/>
</dbReference>
<keyword evidence="4 10" id="KW-1003">Cell membrane</keyword>
<evidence type="ECO:0000256" key="10">
    <source>
        <dbReference type="RuleBase" id="RU364103"/>
    </source>
</evidence>
<dbReference type="PANTHER" id="PTHR43553">
    <property type="entry name" value="HEAVY METAL TRANSPORTER"/>
    <property type="match status" value="1"/>
</dbReference>
<dbReference type="InterPro" id="IPR003439">
    <property type="entry name" value="ABC_transporter-like_ATP-bd"/>
</dbReference>
<reference evidence="13" key="1">
    <citation type="submission" date="2016-05" db="EMBL/GenBank/DDBJ databases">
        <authorList>
            <person name="Liu B."/>
            <person name="Wang J."/>
            <person name="Zhu Y."/>
            <person name="Liu G."/>
            <person name="Chen Q."/>
            <person name="Chen Z."/>
            <person name="Lan J."/>
            <person name="Che J."/>
            <person name="Ge C."/>
            <person name="Shi H."/>
            <person name="Pan Z."/>
            <person name="Liu X."/>
        </authorList>
    </citation>
    <scope>NUCLEOTIDE SEQUENCE [LARGE SCALE GENOMIC DNA]</scope>
    <source>
        <strain evidence="13">FJAT-27215</strain>
    </source>
</reference>
<keyword evidence="3 10" id="KW-0813">Transport</keyword>
<evidence type="ECO:0000259" key="11">
    <source>
        <dbReference type="PROSITE" id="PS50893"/>
    </source>
</evidence>
<evidence type="ECO:0000256" key="3">
    <source>
        <dbReference type="ARBA" id="ARBA00022448"/>
    </source>
</evidence>
<evidence type="ECO:0000256" key="5">
    <source>
        <dbReference type="ARBA" id="ARBA00022741"/>
    </source>
</evidence>
<dbReference type="GO" id="GO:0042626">
    <property type="term" value="F:ATPase-coupled transmembrane transporter activity"/>
    <property type="evidence" value="ECO:0007669"/>
    <property type="project" value="TreeGrafter"/>
</dbReference>
<dbReference type="Proteomes" id="UP000092578">
    <property type="component" value="Unassembled WGS sequence"/>
</dbReference>
<dbReference type="Gene3D" id="3.40.50.300">
    <property type="entry name" value="P-loop containing nucleotide triphosphate hydrolases"/>
    <property type="match status" value="1"/>
</dbReference>
<dbReference type="InterPro" id="IPR003593">
    <property type="entry name" value="AAA+_ATPase"/>
</dbReference>
<gene>
    <name evidence="12" type="ORF">A8F95_10935</name>
</gene>
<dbReference type="GO" id="GO:0015087">
    <property type="term" value="F:cobalt ion transmembrane transporter activity"/>
    <property type="evidence" value="ECO:0007669"/>
    <property type="project" value="UniProtKB-ARBA"/>
</dbReference>
<comment type="function">
    <text evidence="10">Part of an ABC transporter complex. Responsible for energy coupling to the transport system.</text>
</comment>
<keyword evidence="7" id="KW-1278">Translocase</keyword>
<evidence type="ECO:0000256" key="4">
    <source>
        <dbReference type="ARBA" id="ARBA00022475"/>
    </source>
</evidence>
<evidence type="ECO:0000313" key="13">
    <source>
        <dbReference type="Proteomes" id="UP000092578"/>
    </source>
</evidence>
<dbReference type="CDD" id="cd03225">
    <property type="entry name" value="ABC_cobalt_CbiO_domain1"/>
    <property type="match status" value="1"/>
</dbReference>
<evidence type="ECO:0000256" key="6">
    <source>
        <dbReference type="ARBA" id="ARBA00022840"/>
    </source>
</evidence>
<dbReference type="InterPro" id="IPR050095">
    <property type="entry name" value="ECF_ABC_transporter_ATP-bd"/>
</dbReference>
<dbReference type="RefSeq" id="WP_065411153.1">
    <property type="nucleotide sequence ID" value="NZ_MAYT01000027.1"/>
</dbReference>
<comment type="similarity">
    <text evidence="2 10">Belongs to the ABC transporter superfamily.</text>
</comment>
<dbReference type="GO" id="GO:0043190">
    <property type="term" value="C:ATP-binding cassette (ABC) transporter complex"/>
    <property type="evidence" value="ECO:0007669"/>
    <property type="project" value="TreeGrafter"/>
</dbReference>
<dbReference type="AlphaFoldDB" id="A0A1B9AMN5"/>
<comment type="function">
    <text evidence="9">Probably part of an ABC transporter complex. Responsible for energy coupling to the transport system.</text>
</comment>
<organism evidence="12 13">
    <name type="scientific">Pseudobacillus wudalianchiensis</name>
    <dbReference type="NCBI Taxonomy" id="1743143"/>
    <lineage>
        <taxon>Bacteria</taxon>
        <taxon>Bacillati</taxon>
        <taxon>Bacillota</taxon>
        <taxon>Bacilli</taxon>
        <taxon>Bacillales</taxon>
        <taxon>Bacillaceae</taxon>
        <taxon>Pseudobacillus</taxon>
    </lineage>
</organism>
<dbReference type="NCBIfam" id="TIGR01166">
    <property type="entry name" value="cbiO"/>
    <property type="match status" value="1"/>
</dbReference>
<evidence type="ECO:0000256" key="9">
    <source>
        <dbReference type="ARBA" id="ARBA00025157"/>
    </source>
</evidence>
<proteinExistence type="inferred from homology"/>
<dbReference type="InterPro" id="IPR015856">
    <property type="entry name" value="ABC_transpr_CbiO/EcfA_su"/>
</dbReference>
<dbReference type="FunFam" id="3.40.50.300:FF:000224">
    <property type="entry name" value="Energy-coupling factor transporter ATP-binding protein EcfA"/>
    <property type="match status" value="1"/>
</dbReference>
<evidence type="ECO:0000313" key="12">
    <source>
        <dbReference type="EMBL" id="OCA85184.1"/>
    </source>
</evidence>
<dbReference type="PROSITE" id="PS50893">
    <property type="entry name" value="ABC_TRANSPORTER_2"/>
    <property type="match status" value="1"/>
</dbReference>
<keyword evidence="5 10" id="KW-0547">Nucleotide-binding</keyword>
<evidence type="ECO:0000256" key="8">
    <source>
        <dbReference type="ARBA" id="ARBA00023136"/>
    </source>
</evidence>
<comment type="subcellular location">
    <subcellularLocation>
        <location evidence="1 10">Cell membrane</location>
        <topology evidence="1 10">Peripheral membrane protein</topology>
    </subcellularLocation>
</comment>
<accession>A0A1B9AMN5</accession>
<dbReference type="GO" id="GO:0016887">
    <property type="term" value="F:ATP hydrolysis activity"/>
    <property type="evidence" value="ECO:0007669"/>
    <property type="project" value="InterPro"/>
</dbReference>
<keyword evidence="8 10" id="KW-0472">Membrane</keyword>